<name>A0A5J5EWH9_9PEZI</name>
<dbReference type="PANTHER" id="PTHR46411">
    <property type="entry name" value="FAMILY ATPASE, PUTATIVE-RELATED"/>
    <property type="match status" value="1"/>
</dbReference>
<feature type="compositionally biased region" description="Basic and acidic residues" evidence="1">
    <location>
        <begin position="590"/>
        <end position="606"/>
    </location>
</feature>
<evidence type="ECO:0000313" key="3">
    <source>
        <dbReference type="EMBL" id="KAA8904870.1"/>
    </source>
</evidence>
<dbReference type="InterPro" id="IPR003959">
    <property type="entry name" value="ATPase_AAA_core"/>
</dbReference>
<dbReference type="Proteomes" id="UP000326924">
    <property type="component" value="Unassembled WGS sequence"/>
</dbReference>
<proteinExistence type="predicted"/>
<evidence type="ECO:0000259" key="2">
    <source>
        <dbReference type="SMART" id="SM00382"/>
    </source>
</evidence>
<keyword evidence="3" id="KW-0378">Hydrolase</keyword>
<dbReference type="PANTHER" id="PTHR46411:SF2">
    <property type="entry name" value="AAA+ ATPASE DOMAIN-CONTAINING PROTEIN"/>
    <property type="match status" value="1"/>
</dbReference>
<dbReference type="AlphaFoldDB" id="A0A5J5EWH9"/>
<gene>
    <name evidence="3" type="ORF">FN846DRAFT_984035</name>
</gene>
<evidence type="ECO:0000313" key="4">
    <source>
        <dbReference type="Proteomes" id="UP000326924"/>
    </source>
</evidence>
<dbReference type="OrthoDB" id="10042665at2759"/>
<dbReference type="InParanoid" id="A0A5J5EWH9"/>
<comment type="caution">
    <text evidence="3">The sequence shown here is derived from an EMBL/GenBank/DDBJ whole genome shotgun (WGS) entry which is preliminary data.</text>
</comment>
<dbReference type="SUPFAM" id="SSF52540">
    <property type="entry name" value="P-loop containing nucleoside triphosphate hydrolases"/>
    <property type="match status" value="1"/>
</dbReference>
<dbReference type="Gene3D" id="3.40.50.300">
    <property type="entry name" value="P-loop containing nucleotide triphosphate hydrolases"/>
    <property type="match status" value="1"/>
</dbReference>
<dbReference type="SMART" id="SM00382">
    <property type="entry name" value="AAA"/>
    <property type="match status" value="1"/>
</dbReference>
<accession>A0A5J5EWH9</accession>
<dbReference type="Pfam" id="PF00004">
    <property type="entry name" value="AAA"/>
    <property type="match status" value="1"/>
</dbReference>
<keyword evidence="4" id="KW-1185">Reference proteome</keyword>
<dbReference type="EMBL" id="VXIS01000103">
    <property type="protein sequence ID" value="KAA8904870.1"/>
    <property type="molecule type" value="Genomic_DNA"/>
</dbReference>
<sequence>MQLVEVKHVQFTGVTLDTQEEVDSQAVVDFEQTLQHEVRWAPVIQSFPTGDGNGPEPVSDHQRPCYIRGCCSDECSHRDAYVDQNRMREFTREQPALAIYTRTLQAIKEGSGLREHELVLLTHRLFAFILRSRKWACIDIDDVKEIHRVKDSDGFDLLVLPDGHKEMVQSLVRQHFREKDSKFKDEEQVDLVRGKGKGLIILLHGAPGVGKTSTAECVAESFNKPLFPITCGDLGVTAWDVENRLQTNFTLAHRWGCVLLLDEADIFLAERTKDDFLRNSLVSVFLRVLEYYSGILFLTTNRVGAIDEAFKSRIHISLYYPTLDESSTIEIWKMNLDRTKKRKAKFKFEIKEKEILKFARKHYLENEEGRWNGRQIRNAFQTAIALAEFEADQNDSDEDAEATRITRRTTLRKAHFETVAQASLHFDKYMTEVFAGKSASDRAYDLNNRYDQYGIPEAPAFDPRYGGQHGYYAPHPAFDRHGPSPAVSRDLDPRRTIYNDKPAPSSPKPSKSTRESGKSKKKQEEEEATSESAEATSPNDSEDTEERTSSESESESVDSADSAAEMQKKKKAPKEKDTSKGKEKRKGKEKNKEKEEKKKTDKETKKSKEKRRK</sequence>
<dbReference type="Pfam" id="PF23232">
    <property type="entry name" value="AAA_lid_13"/>
    <property type="match status" value="1"/>
</dbReference>
<feature type="domain" description="AAA+ ATPase" evidence="2">
    <location>
        <begin position="197"/>
        <end position="324"/>
    </location>
</feature>
<dbReference type="GO" id="GO:0005524">
    <property type="term" value="F:ATP binding"/>
    <property type="evidence" value="ECO:0007669"/>
    <property type="project" value="InterPro"/>
</dbReference>
<feature type="compositionally biased region" description="Basic and acidic residues" evidence="1">
    <location>
        <begin position="489"/>
        <end position="498"/>
    </location>
</feature>
<protein>
    <submittedName>
        <fullName evidence="3">P-loop containing nucleoside triphosphate hydrolase protein</fullName>
    </submittedName>
</protein>
<dbReference type="GO" id="GO:0016887">
    <property type="term" value="F:ATP hydrolysis activity"/>
    <property type="evidence" value="ECO:0007669"/>
    <property type="project" value="InterPro"/>
</dbReference>
<reference evidence="3 4" key="1">
    <citation type="submission" date="2019-09" db="EMBL/GenBank/DDBJ databases">
        <title>Draft genome of the ectomycorrhizal ascomycete Sphaerosporella brunnea.</title>
        <authorList>
            <consortium name="DOE Joint Genome Institute"/>
            <person name="Benucci G.M."/>
            <person name="Marozzi G."/>
            <person name="Antonielli L."/>
            <person name="Sanchez S."/>
            <person name="Marco P."/>
            <person name="Wang X."/>
            <person name="Falini L.B."/>
            <person name="Barry K."/>
            <person name="Haridas S."/>
            <person name="Lipzen A."/>
            <person name="Labutti K."/>
            <person name="Grigoriev I.V."/>
            <person name="Murat C."/>
            <person name="Martin F."/>
            <person name="Albertini E."/>
            <person name="Donnini D."/>
            <person name="Bonito G."/>
        </authorList>
    </citation>
    <scope>NUCLEOTIDE SEQUENCE [LARGE SCALE GENOMIC DNA]</scope>
    <source>
        <strain evidence="3 4">Sb_GMNB300</strain>
    </source>
</reference>
<dbReference type="InterPro" id="IPR027417">
    <property type="entry name" value="P-loop_NTPase"/>
</dbReference>
<dbReference type="InterPro" id="IPR003593">
    <property type="entry name" value="AAA+_ATPase"/>
</dbReference>
<organism evidence="3 4">
    <name type="scientific">Sphaerosporella brunnea</name>
    <dbReference type="NCBI Taxonomy" id="1250544"/>
    <lineage>
        <taxon>Eukaryota</taxon>
        <taxon>Fungi</taxon>
        <taxon>Dikarya</taxon>
        <taxon>Ascomycota</taxon>
        <taxon>Pezizomycotina</taxon>
        <taxon>Pezizomycetes</taxon>
        <taxon>Pezizales</taxon>
        <taxon>Pyronemataceae</taxon>
        <taxon>Sphaerosporella</taxon>
    </lineage>
</organism>
<evidence type="ECO:0000256" key="1">
    <source>
        <dbReference type="SAM" id="MobiDB-lite"/>
    </source>
</evidence>
<feature type="compositionally biased region" description="Basic and acidic residues" evidence="1">
    <location>
        <begin position="512"/>
        <end position="524"/>
    </location>
</feature>
<dbReference type="CDD" id="cd19481">
    <property type="entry name" value="RecA-like_protease"/>
    <property type="match status" value="1"/>
</dbReference>
<feature type="region of interest" description="Disordered" evidence="1">
    <location>
        <begin position="457"/>
        <end position="613"/>
    </location>
</feature>
<dbReference type="InterPro" id="IPR056599">
    <property type="entry name" value="AAA_lid_fung"/>
</dbReference>